<protein>
    <submittedName>
        <fullName evidence="2">Uncharacterized protein</fullName>
    </submittedName>
</protein>
<dbReference type="AlphaFoldDB" id="A0A7H8R383"/>
<feature type="compositionally biased region" description="Polar residues" evidence="1">
    <location>
        <begin position="207"/>
        <end position="227"/>
    </location>
</feature>
<dbReference type="RefSeq" id="XP_035347025.1">
    <property type="nucleotide sequence ID" value="XM_035491132.1"/>
</dbReference>
<feature type="compositionally biased region" description="Polar residues" evidence="1">
    <location>
        <begin position="95"/>
        <end position="110"/>
    </location>
</feature>
<feature type="compositionally biased region" description="Basic and acidic residues" evidence="1">
    <location>
        <begin position="179"/>
        <end position="194"/>
    </location>
</feature>
<organism evidence="2 3">
    <name type="scientific">Talaromyces rugulosus</name>
    <name type="common">Penicillium rugulosum</name>
    <dbReference type="NCBI Taxonomy" id="121627"/>
    <lineage>
        <taxon>Eukaryota</taxon>
        <taxon>Fungi</taxon>
        <taxon>Dikarya</taxon>
        <taxon>Ascomycota</taxon>
        <taxon>Pezizomycotina</taxon>
        <taxon>Eurotiomycetes</taxon>
        <taxon>Eurotiomycetidae</taxon>
        <taxon>Eurotiales</taxon>
        <taxon>Trichocomaceae</taxon>
        <taxon>Talaromyces</taxon>
        <taxon>Talaromyces sect. Islandici</taxon>
    </lineage>
</organism>
<evidence type="ECO:0000256" key="1">
    <source>
        <dbReference type="SAM" id="MobiDB-lite"/>
    </source>
</evidence>
<feature type="compositionally biased region" description="Polar residues" evidence="1">
    <location>
        <begin position="258"/>
        <end position="271"/>
    </location>
</feature>
<proteinExistence type="predicted"/>
<keyword evidence="3" id="KW-1185">Reference proteome</keyword>
<dbReference type="EMBL" id="CP055901">
    <property type="protein sequence ID" value="QKX60850.1"/>
    <property type="molecule type" value="Genomic_DNA"/>
</dbReference>
<name>A0A7H8R383_TALRU</name>
<evidence type="ECO:0000313" key="2">
    <source>
        <dbReference type="EMBL" id="QKX60850.1"/>
    </source>
</evidence>
<dbReference type="KEGG" id="trg:TRUGW13939_07996"/>
<sequence length="374" mass="40956">MPDQIDRDWTEEEKYGLLTVILRNAGVPSNHLVELIRQLHISPPWFDMPLPPGRSVNECRQQFQSMWQSSHPPPAPVRSTESWQVPPPPPGYPGFNSSPVNAAPLTSSSAHDPYASRKRPLYPTEKPNLPRAIQPRPPHSNVQQFGQDAGSPGPISPGWGDHLSGKGGQEPPRKRGRPSKMESERRKAEAEARGESYPPPRRRLSKTKNNPATPSGGASATSDSSMVSPMHVAHTPEIQKQERLPDTPAPRDVPPEQGVNTQPTGADTSDTPDIDPVKGIIRSQSSQDRRLPLPFPPSRESFSMQRTSPREPPLVSQTTNVFEHAPAPRLQEKTMHPPPAEPRLLAQAQSGPPMHQSGGYVTAAISPHPGETKT</sequence>
<feature type="region of interest" description="Disordered" evidence="1">
    <location>
        <begin position="331"/>
        <end position="374"/>
    </location>
</feature>
<gene>
    <name evidence="2" type="ORF">TRUGW13939_07996</name>
</gene>
<accession>A0A7H8R383</accession>
<dbReference type="OrthoDB" id="5371646at2759"/>
<feature type="region of interest" description="Disordered" evidence="1">
    <location>
        <begin position="62"/>
        <end position="319"/>
    </location>
</feature>
<dbReference type="GeneID" id="55995485"/>
<reference evidence="3" key="1">
    <citation type="submission" date="2020-06" db="EMBL/GenBank/DDBJ databases">
        <title>A chromosome-scale genome assembly of Talaromyces rugulosus W13939.</title>
        <authorList>
            <person name="Wang B."/>
            <person name="Guo L."/>
            <person name="Ye K."/>
            <person name="Wang L."/>
        </authorList>
    </citation>
    <scope>NUCLEOTIDE SEQUENCE [LARGE SCALE GENOMIC DNA]</scope>
    <source>
        <strain evidence="3">W13939</strain>
    </source>
</reference>
<dbReference type="Proteomes" id="UP000509510">
    <property type="component" value="Chromosome IV"/>
</dbReference>
<evidence type="ECO:0000313" key="3">
    <source>
        <dbReference type="Proteomes" id="UP000509510"/>
    </source>
</evidence>